<proteinExistence type="predicted"/>
<protein>
    <submittedName>
        <fullName evidence="2">Uncharacterized protein</fullName>
    </submittedName>
</protein>
<dbReference type="GeneID" id="25901868"/>
<evidence type="ECO:0000313" key="2">
    <source>
        <dbReference type="EMBL" id="KNC86493.1"/>
    </source>
</evidence>
<dbReference type="RefSeq" id="XP_014160395.1">
    <property type="nucleotide sequence ID" value="XM_014304920.1"/>
</dbReference>
<accession>A0A0L0GE04</accession>
<dbReference type="EMBL" id="KQ241649">
    <property type="protein sequence ID" value="KNC86493.1"/>
    <property type="molecule type" value="Genomic_DNA"/>
</dbReference>
<evidence type="ECO:0000313" key="3">
    <source>
        <dbReference type="Proteomes" id="UP000054560"/>
    </source>
</evidence>
<gene>
    <name evidence="2" type="ORF">SARC_01364</name>
</gene>
<dbReference type="Proteomes" id="UP000054560">
    <property type="component" value="Unassembled WGS sequence"/>
</dbReference>
<reference evidence="2 3" key="1">
    <citation type="submission" date="2011-02" db="EMBL/GenBank/DDBJ databases">
        <title>The Genome Sequence of Sphaeroforma arctica JP610.</title>
        <authorList>
            <consortium name="The Broad Institute Genome Sequencing Platform"/>
            <person name="Russ C."/>
            <person name="Cuomo C."/>
            <person name="Young S.K."/>
            <person name="Zeng Q."/>
            <person name="Gargeya S."/>
            <person name="Alvarado L."/>
            <person name="Berlin A."/>
            <person name="Chapman S.B."/>
            <person name="Chen Z."/>
            <person name="Freedman E."/>
            <person name="Gellesch M."/>
            <person name="Goldberg J."/>
            <person name="Griggs A."/>
            <person name="Gujja S."/>
            <person name="Heilman E."/>
            <person name="Heiman D."/>
            <person name="Howarth C."/>
            <person name="Mehta T."/>
            <person name="Neiman D."/>
            <person name="Pearson M."/>
            <person name="Roberts A."/>
            <person name="Saif S."/>
            <person name="Shea T."/>
            <person name="Shenoy N."/>
            <person name="Sisk P."/>
            <person name="Stolte C."/>
            <person name="Sykes S."/>
            <person name="White J."/>
            <person name="Yandava C."/>
            <person name="Burger G."/>
            <person name="Gray M.W."/>
            <person name="Holland P.W.H."/>
            <person name="King N."/>
            <person name="Lang F.B.F."/>
            <person name="Roger A.J."/>
            <person name="Ruiz-Trillo I."/>
            <person name="Haas B."/>
            <person name="Nusbaum C."/>
            <person name="Birren B."/>
        </authorList>
    </citation>
    <scope>NUCLEOTIDE SEQUENCE [LARGE SCALE GENOMIC DNA]</scope>
    <source>
        <strain evidence="2 3">JP610</strain>
    </source>
</reference>
<dbReference type="AlphaFoldDB" id="A0A0L0GE04"/>
<organism evidence="2 3">
    <name type="scientific">Sphaeroforma arctica JP610</name>
    <dbReference type="NCBI Taxonomy" id="667725"/>
    <lineage>
        <taxon>Eukaryota</taxon>
        <taxon>Ichthyosporea</taxon>
        <taxon>Ichthyophonida</taxon>
        <taxon>Sphaeroforma</taxon>
    </lineage>
</organism>
<keyword evidence="3" id="KW-1185">Reference proteome</keyword>
<evidence type="ECO:0000256" key="1">
    <source>
        <dbReference type="SAM" id="MobiDB-lite"/>
    </source>
</evidence>
<name>A0A0L0GE04_9EUKA</name>
<sequence>MMPSCSEHMAPLLTAPAEPTFLGVITAQNGALYELNVNSAAMPTINIDASNMDGDPEGGPEPGSAPTSPSDKDGNKSPSAATHNVSPNPSPAAKDHAARTAKVDGNPQ</sequence>
<feature type="region of interest" description="Disordered" evidence="1">
    <location>
        <begin position="46"/>
        <end position="108"/>
    </location>
</feature>
<feature type="compositionally biased region" description="Basic and acidic residues" evidence="1">
    <location>
        <begin position="93"/>
        <end position="102"/>
    </location>
</feature>
<feature type="compositionally biased region" description="Polar residues" evidence="1">
    <location>
        <begin position="76"/>
        <end position="87"/>
    </location>
</feature>